<reference evidence="16 17" key="1">
    <citation type="submission" date="2024-01" db="EMBL/GenBank/DDBJ databases">
        <title>Unpublished Manusciprt.</title>
        <authorList>
            <person name="Duman M."/>
            <person name="Valdes E.G."/>
            <person name="Ajmi N."/>
            <person name="Altun S."/>
            <person name="Saticioglu I.B."/>
        </authorList>
    </citation>
    <scope>NUCLEOTIDE SEQUENCE [LARGE SCALE GENOMIC DNA]</scope>
    <source>
        <strain evidence="16 17">148P</strain>
    </source>
</reference>
<feature type="domain" description="TonB-dependent receptor plug" evidence="15">
    <location>
        <begin position="54"/>
        <end position="163"/>
    </location>
</feature>
<accession>A0ABU7I0Z7</accession>
<keyword evidence="13" id="KW-0732">Signal</keyword>
<evidence type="ECO:0000256" key="6">
    <source>
        <dbReference type="ARBA" id="ARBA00023004"/>
    </source>
</evidence>
<dbReference type="EMBL" id="JAZDQJ010000064">
    <property type="protein sequence ID" value="MEE1937493.1"/>
    <property type="molecule type" value="Genomic_DNA"/>
</dbReference>
<dbReference type="InterPro" id="IPR000531">
    <property type="entry name" value="Beta-barrel_TonB"/>
</dbReference>
<keyword evidence="10 11" id="KW-0998">Cell outer membrane</keyword>
<feature type="domain" description="TonB-dependent receptor-like beta-barrel" evidence="14">
    <location>
        <begin position="261"/>
        <end position="712"/>
    </location>
</feature>
<dbReference type="InterPro" id="IPR012910">
    <property type="entry name" value="Plug_dom"/>
</dbReference>
<name>A0ABU7I0Z7_9PSED</name>
<keyword evidence="17" id="KW-1185">Reference proteome</keyword>
<evidence type="ECO:0000256" key="9">
    <source>
        <dbReference type="ARBA" id="ARBA00023136"/>
    </source>
</evidence>
<evidence type="ECO:0000256" key="10">
    <source>
        <dbReference type="ARBA" id="ARBA00023237"/>
    </source>
</evidence>
<keyword evidence="7" id="KW-0406">Ion transport</keyword>
<dbReference type="InterPro" id="IPR036942">
    <property type="entry name" value="Beta-barrel_TonB_sf"/>
</dbReference>
<evidence type="ECO:0000259" key="14">
    <source>
        <dbReference type="Pfam" id="PF00593"/>
    </source>
</evidence>
<dbReference type="PROSITE" id="PS52016">
    <property type="entry name" value="TONB_DEPENDENT_REC_3"/>
    <property type="match status" value="1"/>
</dbReference>
<evidence type="ECO:0000259" key="15">
    <source>
        <dbReference type="Pfam" id="PF07715"/>
    </source>
</evidence>
<organism evidence="16 17">
    <name type="scientific">Pseudomonas ulcerans</name>
    <dbReference type="NCBI Taxonomy" id="3115852"/>
    <lineage>
        <taxon>Bacteria</taxon>
        <taxon>Pseudomonadati</taxon>
        <taxon>Pseudomonadota</taxon>
        <taxon>Gammaproteobacteria</taxon>
        <taxon>Pseudomonadales</taxon>
        <taxon>Pseudomonadaceae</taxon>
        <taxon>Pseudomonas</taxon>
    </lineage>
</organism>
<keyword evidence="5 11" id="KW-0812">Transmembrane</keyword>
<dbReference type="CDD" id="cd01347">
    <property type="entry name" value="ligand_gated_channel"/>
    <property type="match status" value="1"/>
</dbReference>
<evidence type="ECO:0000256" key="11">
    <source>
        <dbReference type="PROSITE-ProRule" id="PRU01360"/>
    </source>
</evidence>
<dbReference type="Pfam" id="PF00593">
    <property type="entry name" value="TonB_dep_Rec_b-barrel"/>
    <property type="match status" value="1"/>
</dbReference>
<keyword evidence="3 11" id="KW-1134">Transmembrane beta strand</keyword>
<keyword evidence="4" id="KW-0410">Iron transport</keyword>
<evidence type="ECO:0000256" key="5">
    <source>
        <dbReference type="ARBA" id="ARBA00022692"/>
    </source>
</evidence>
<dbReference type="Gene3D" id="2.40.170.20">
    <property type="entry name" value="TonB-dependent receptor, beta-barrel domain"/>
    <property type="match status" value="1"/>
</dbReference>
<keyword evidence="2 11" id="KW-0813">Transport</keyword>
<dbReference type="RefSeq" id="WP_330078144.1">
    <property type="nucleotide sequence ID" value="NZ_JAZDQJ010000064.1"/>
</dbReference>
<dbReference type="SUPFAM" id="SSF56935">
    <property type="entry name" value="Porins"/>
    <property type="match status" value="1"/>
</dbReference>
<evidence type="ECO:0000256" key="3">
    <source>
        <dbReference type="ARBA" id="ARBA00022452"/>
    </source>
</evidence>
<dbReference type="InterPro" id="IPR039426">
    <property type="entry name" value="TonB-dep_rcpt-like"/>
</dbReference>
<dbReference type="PANTHER" id="PTHR32552">
    <property type="entry name" value="FERRICHROME IRON RECEPTOR-RELATED"/>
    <property type="match status" value="1"/>
</dbReference>
<keyword evidence="16" id="KW-0675">Receptor</keyword>
<dbReference type="Pfam" id="PF07715">
    <property type="entry name" value="Plug"/>
    <property type="match status" value="1"/>
</dbReference>
<gene>
    <name evidence="16" type="ORF">V0R50_30065</name>
</gene>
<comment type="similarity">
    <text evidence="11 12">Belongs to the TonB-dependent receptor family.</text>
</comment>
<feature type="chain" id="PRO_5045176409" evidence="13">
    <location>
        <begin position="27"/>
        <end position="747"/>
    </location>
</feature>
<protein>
    <submittedName>
        <fullName evidence="16">TonB-dependent receptor</fullName>
    </submittedName>
</protein>
<keyword evidence="8 12" id="KW-0798">TonB box</keyword>
<evidence type="ECO:0000256" key="4">
    <source>
        <dbReference type="ARBA" id="ARBA00022496"/>
    </source>
</evidence>
<dbReference type="Proteomes" id="UP001335100">
    <property type="component" value="Unassembled WGS sequence"/>
</dbReference>
<evidence type="ECO:0000256" key="12">
    <source>
        <dbReference type="RuleBase" id="RU003357"/>
    </source>
</evidence>
<comment type="caution">
    <text evidence="16">The sequence shown here is derived from an EMBL/GenBank/DDBJ whole genome shotgun (WGS) entry which is preliminary data.</text>
</comment>
<evidence type="ECO:0000256" key="1">
    <source>
        <dbReference type="ARBA" id="ARBA00004571"/>
    </source>
</evidence>
<comment type="subcellular location">
    <subcellularLocation>
        <location evidence="1 11">Cell outer membrane</location>
        <topology evidence="1 11">Multi-pass membrane protein</topology>
    </subcellularLocation>
</comment>
<keyword evidence="6" id="KW-0408">Iron</keyword>
<dbReference type="PANTHER" id="PTHR32552:SF81">
    <property type="entry name" value="TONB-DEPENDENT OUTER MEMBRANE RECEPTOR"/>
    <property type="match status" value="1"/>
</dbReference>
<evidence type="ECO:0000313" key="17">
    <source>
        <dbReference type="Proteomes" id="UP001335100"/>
    </source>
</evidence>
<keyword evidence="9 11" id="KW-0472">Membrane</keyword>
<feature type="signal peptide" evidence="13">
    <location>
        <begin position="1"/>
        <end position="26"/>
    </location>
</feature>
<evidence type="ECO:0000256" key="7">
    <source>
        <dbReference type="ARBA" id="ARBA00023065"/>
    </source>
</evidence>
<evidence type="ECO:0000256" key="13">
    <source>
        <dbReference type="SAM" id="SignalP"/>
    </source>
</evidence>
<proteinExistence type="inferred from homology"/>
<sequence>MTLPFRRHRLALLITAALLPAQPLLAAEPDDTPEKKPDALPTVTVTAQKREESLQDVAAAVSAVSGNAILDSGGGFTAGKALQDVPNAIAPEFAGNQRPRWYIRGMGSGDMASTTVYPVGIYFDDTYISPHIATGGPLYDLDRVEILRGPQGTLWGKNTTGGAINFVSRKPRFEDGNGYFKVDAGNYDARQYEGAYGGTLVEDRLAARVAFVDQSKDGQLKNIVDGHTVGDVHDQSVRAQFLARLSDDLDATLQLRSRDYKGQGIATRAWGAGPGGTTLFGPAPALDDDEAAFTGKAEDRIQHNGVQLNLQWALGELTLDSITAFDDIQEKAQGPNMGIYEFGRSYGDDHWRQVSQELRLSSAKNQPVSWIVGTHLFHENLDSANSSAILPTAYNAPFGVASYGRTDLEQTTTSYALFGSTTWQATDDLSLTLGLRWTRETKDIDLHRVAATDAADVSFGSVDGWWKSYTGALATVASQDEKRTWNKLTYDFTPEYQLNDNARVYFRYAKGFRSGGFNGGATVQAETSVVAPENVDAYELGIKSEWFDERLVANANVFYYDYADIQVNNVSVSNGQVISLLTNSGAGVIRGAEFEVQALPLQNLQLRGSLGLLHTELKDFSSPGGPDYSGNRIARSPSRTLSVGASYRIPLEGGDAVTLDNSWRYQSRIFFLPTAQEDHSVSQGGYTLGNASLTYHFGGRQDLDVSAYVNNLTDKRYKTDSVPLPFDVAWDARGDRRTYGVSLTSHF</sequence>
<evidence type="ECO:0000256" key="8">
    <source>
        <dbReference type="ARBA" id="ARBA00023077"/>
    </source>
</evidence>
<evidence type="ECO:0000256" key="2">
    <source>
        <dbReference type="ARBA" id="ARBA00022448"/>
    </source>
</evidence>
<evidence type="ECO:0000313" key="16">
    <source>
        <dbReference type="EMBL" id="MEE1937493.1"/>
    </source>
</evidence>